<reference evidence="2 5" key="2">
    <citation type="submission" date="2019-04" db="EMBL/GenBank/DDBJ databases">
        <title>Isolation and culture of sulfate reducing bacteria from the cold seep of the South China Sea.</title>
        <authorList>
            <person name="Sun C."/>
            <person name="Liu R."/>
        </authorList>
    </citation>
    <scope>NUCLEOTIDE SEQUENCE [LARGE SCALE GENOMIC DNA]</scope>
    <source>
        <strain evidence="2 5">CS1</strain>
    </source>
</reference>
<evidence type="ECO:0000313" key="5">
    <source>
        <dbReference type="Proteomes" id="UP000503251"/>
    </source>
</evidence>
<feature type="region of interest" description="Disordered" evidence="1">
    <location>
        <begin position="1"/>
        <end position="33"/>
    </location>
</feature>
<dbReference type="AlphaFoldDB" id="A0A6P1ZKJ9"/>
<protein>
    <submittedName>
        <fullName evidence="3">PqqD family protein</fullName>
    </submittedName>
</protein>
<evidence type="ECO:0000256" key="1">
    <source>
        <dbReference type="SAM" id="MobiDB-lite"/>
    </source>
</evidence>
<reference evidence="3 4" key="1">
    <citation type="submission" date="2018-06" db="EMBL/GenBank/DDBJ databases">
        <title>Complete genome of Desulfovibrio marinus P48SEP.</title>
        <authorList>
            <person name="Crispim J.S."/>
            <person name="Vidigal P.M.P."/>
            <person name="Silva L.C.F."/>
            <person name="Araujo L.C."/>
            <person name="Laguardia C.N."/>
            <person name="Dias R.S."/>
            <person name="Sousa M.P."/>
            <person name="Paula S.O."/>
            <person name="Silva C."/>
        </authorList>
    </citation>
    <scope>NUCLEOTIDE SEQUENCE [LARGE SCALE GENOMIC DNA]</scope>
    <source>
        <strain evidence="3 4">P48SEP</strain>
    </source>
</reference>
<sequence>MKWFRKKKRPGPPVISRAEALQARPVHSDRVSEERTDEGYARLVYEIHYKPWFAKAAQRMGKWDDRPMIKRLELDEMGTRAWELMDGERTVQDIVDIFAETYRLEPRESEISVTAFIKDLGQRGLIALLDRVCPPQDGRKSS</sequence>
<accession>A0A6P1ZKJ9</accession>
<dbReference type="Pfam" id="PF05402">
    <property type="entry name" value="PqqD"/>
    <property type="match status" value="1"/>
</dbReference>
<dbReference type="EMBL" id="QMIF01000004">
    <property type="protein sequence ID" value="TVM34593.1"/>
    <property type="molecule type" value="Genomic_DNA"/>
</dbReference>
<gene>
    <name evidence="3" type="ORF">DQK91_08455</name>
    <name evidence="2" type="ORF">E8L03_00535</name>
</gene>
<dbReference type="RefSeq" id="WP_144304914.1">
    <property type="nucleotide sequence ID" value="NZ_CP039543.1"/>
</dbReference>
<proteinExistence type="predicted"/>
<evidence type="ECO:0000313" key="3">
    <source>
        <dbReference type="EMBL" id="TVM34593.1"/>
    </source>
</evidence>
<feature type="compositionally biased region" description="Basic residues" evidence="1">
    <location>
        <begin position="1"/>
        <end position="10"/>
    </location>
</feature>
<name>A0A6P1ZKJ9_9BACT</name>
<dbReference type="Proteomes" id="UP000434052">
    <property type="component" value="Unassembled WGS sequence"/>
</dbReference>
<keyword evidence="5" id="KW-1185">Reference proteome</keyword>
<dbReference type="Gene3D" id="1.10.10.1150">
    <property type="entry name" value="Coenzyme PQQ synthesis protein D (PqqD)"/>
    <property type="match status" value="1"/>
</dbReference>
<organism evidence="3 4">
    <name type="scientific">Oceanidesulfovibrio marinus</name>
    <dbReference type="NCBI Taxonomy" id="370038"/>
    <lineage>
        <taxon>Bacteria</taxon>
        <taxon>Pseudomonadati</taxon>
        <taxon>Thermodesulfobacteriota</taxon>
        <taxon>Desulfovibrionia</taxon>
        <taxon>Desulfovibrionales</taxon>
        <taxon>Desulfovibrionaceae</taxon>
        <taxon>Oceanidesulfovibrio</taxon>
    </lineage>
</organism>
<dbReference type="Proteomes" id="UP000503251">
    <property type="component" value="Chromosome"/>
</dbReference>
<evidence type="ECO:0000313" key="4">
    <source>
        <dbReference type="Proteomes" id="UP000434052"/>
    </source>
</evidence>
<dbReference type="OrthoDB" id="5421816at2"/>
<evidence type="ECO:0000313" key="2">
    <source>
        <dbReference type="EMBL" id="QJT07493.1"/>
    </source>
</evidence>
<dbReference type="InterPro" id="IPR008792">
    <property type="entry name" value="PQQD"/>
</dbReference>
<dbReference type="InterPro" id="IPR041881">
    <property type="entry name" value="PqqD_sf"/>
</dbReference>
<dbReference type="EMBL" id="CP039543">
    <property type="protein sequence ID" value="QJT07493.1"/>
    <property type="molecule type" value="Genomic_DNA"/>
</dbReference>